<feature type="region of interest" description="Disordered" evidence="1">
    <location>
        <begin position="66"/>
        <end position="86"/>
    </location>
</feature>
<protein>
    <submittedName>
        <fullName evidence="2">Uncharacterized protein</fullName>
    </submittedName>
</protein>
<comment type="caution">
    <text evidence="2">The sequence shown here is derived from an EMBL/GenBank/DDBJ whole genome shotgun (WGS) entry which is preliminary data.</text>
</comment>
<reference evidence="2 3" key="1">
    <citation type="journal article" date="2022" name="bioRxiv">
        <title>Genomics of Preaxostyla Flagellates Illuminates Evolutionary Transitions and the Path Towards Mitochondrial Loss.</title>
        <authorList>
            <person name="Novak L.V.F."/>
            <person name="Treitli S.C."/>
            <person name="Pyrih J."/>
            <person name="Halakuc P."/>
            <person name="Pipaliya S.V."/>
            <person name="Vacek V."/>
            <person name="Brzon O."/>
            <person name="Soukal P."/>
            <person name="Eme L."/>
            <person name="Dacks J.B."/>
            <person name="Karnkowska A."/>
            <person name="Elias M."/>
            <person name="Hampl V."/>
        </authorList>
    </citation>
    <scope>NUCLEOTIDE SEQUENCE [LARGE SCALE GENOMIC DNA]</scope>
    <source>
        <strain evidence="2">NAU3</strain>
        <tissue evidence="2">Gut</tissue>
    </source>
</reference>
<evidence type="ECO:0000313" key="2">
    <source>
        <dbReference type="EMBL" id="KAK2957527.1"/>
    </source>
</evidence>
<keyword evidence="3" id="KW-1185">Reference proteome</keyword>
<accession>A0ABQ9Y1C1</accession>
<evidence type="ECO:0000256" key="1">
    <source>
        <dbReference type="SAM" id="MobiDB-lite"/>
    </source>
</evidence>
<evidence type="ECO:0000313" key="3">
    <source>
        <dbReference type="Proteomes" id="UP001281761"/>
    </source>
</evidence>
<name>A0ABQ9Y1C1_9EUKA</name>
<organism evidence="2 3">
    <name type="scientific">Blattamonas nauphoetae</name>
    <dbReference type="NCBI Taxonomy" id="2049346"/>
    <lineage>
        <taxon>Eukaryota</taxon>
        <taxon>Metamonada</taxon>
        <taxon>Preaxostyla</taxon>
        <taxon>Oxymonadida</taxon>
        <taxon>Blattamonas</taxon>
    </lineage>
</organism>
<gene>
    <name evidence="2" type="ORF">BLNAU_7426</name>
</gene>
<sequence length="218" mass="24417">MSTIIDCTKESSRTGFNFNVVTRDRKTSAFRCQISSLTSTHCSNHPSAAPVSASTPKSTKRFTILGQTSVGPSRPPHTQTQHNPTQPIHRVSTIRPFHSQQLVSRDQHVRQFWDVRVKHEETRGLAELRQRKGWLSRVFPRSCFSSLSFHVSQSLPGVFLPISRTLSQSNVSCSPSSRHPNILQQTNPITHHICLVSLQPTITYMHDPQNGNGAVCVE</sequence>
<proteinExistence type="predicted"/>
<dbReference type="Proteomes" id="UP001281761">
    <property type="component" value="Unassembled WGS sequence"/>
</dbReference>
<dbReference type="EMBL" id="JARBJD010000045">
    <property type="protein sequence ID" value="KAK2957527.1"/>
    <property type="molecule type" value="Genomic_DNA"/>
</dbReference>